<dbReference type="Proteomes" id="UP000183200">
    <property type="component" value="Unassembled WGS sequence"/>
</dbReference>
<dbReference type="STRING" id="430522.BFS30_21160"/>
<dbReference type="PANTHER" id="PTHR33361:SF2">
    <property type="entry name" value="DUF885 DOMAIN-CONTAINING PROTEIN"/>
    <property type="match status" value="1"/>
</dbReference>
<evidence type="ECO:0008006" key="3">
    <source>
        <dbReference type="Google" id="ProtNLM"/>
    </source>
</evidence>
<accession>A0A1G9V1C4</accession>
<evidence type="ECO:0000313" key="2">
    <source>
        <dbReference type="Proteomes" id="UP000183200"/>
    </source>
</evidence>
<gene>
    <name evidence="1" type="ORF">SAMN05421820_104356</name>
</gene>
<proteinExistence type="predicted"/>
<dbReference type="InterPro" id="IPR010281">
    <property type="entry name" value="DUF885"/>
</dbReference>
<dbReference type="AlphaFoldDB" id="A0A1G9V1C4"/>
<keyword evidence="2" id="KW-1185">Reference proteome</keyword>
<sequence length="590" mass="68224">MNKPYQLLLMMCLLPSVIFSQEKGTPSLYEQTSEMGTTIITYQQDVKAIRDFYWPYVIDGTYPEIARVYYSPEQRNRLLSVQKEYLKRMEQLEFDAFSVYGKVDYLLLKKEIRSEISELEKAEVNEKTILQYIPFASGIYAVEKERRRGKAMDWPAVAAKLNAIAKEVGALNAISINKTTLNKAQLKNIKDAIYGLKTRLRGVYEFYKGYDPLFDWWLPKPYETLTQALNNYASLFSEKQSEAPAQKDSNYGIKGNPIGQADLTAQLKAEMIPYSPEELLKIAEKEFAFCDQELLKAAAEMGFGKDWKKAQEKVKQSFVAPGKQPELIVQLQDDALDFIKKQNLMNIPELAKETWGMVMMSAERQLVNPFFTGGREISISYPTAGMTDGDKLMSMRGNNPYFSRGTVQHELLPGHHLQYYMNSRYKNYRELFTTPFGIEGWTLYWELLLYDKGFAKSPEERIGMLFWRMHRCARIIFSLNYHLGKWTPGQCVDFLVDRVGHEPANAEGEVRRSFEGGYSPLYQVAYMIGGLQLMALKHELVDSGKMTYTDFHERVMKENLIPIEMVRATLTGQSLKRDFTTQWKFYDFNK</sequence>
<dbReference type="PANTHER" id="PTHR33361">
    <property type="entry name" value="GLR0591 PROTEIN"/>
    <property type="match status" value="1"/>
</dbReference>
<protein>
    <recommendedName>
        <fullName evidence="3">X-Pro dipeptidyl-peptidase</fullName>
    </recommendedName>
</protein>
<dbReference type="OrthoDB" id="9760040at2"/>
<dbReference type="EMBL" id="FNGY01000004">
    <property type="protein sequence ID" value="SDM66024.1"/>
    <property type="molecule type" value="Genomic_DNA"/>
</dbReference>
<organism evidence="1 2">
    <name type="scientific">Pedobacter steynii</name>
    <dbReference type="NCBI Taxonomy" id="430522"/>
    <lineage>
        <taxon>Bacteria</taxon>
        <taxon>Pseudomonadati</taxon>
        <taxon>Bacteroidota</taxon>
        <taxon>Sphingobacteriia</taxon>
        <taxon>Sphingobacteriales</taxon>
        <taxon>Sphingobacteriaceae</taxon>
        <taxon>Pedobacter</taxon>
    </lineage>
</organism>
<reference evidence="2" key="1">
    <citation type="submission" date="2016-10" db="EMBL/GenBank/DDBJ databases">
        <authorList>
            <person name="Varghese N."/>
            <person name="Submissions S."/>
        </authorList>
    </citation>
    <scope>NUCLEOTIDE SEQUENCE [LARGE SCALE GENOMIC DNA]</scope>
    <source>
        <strain evidence="2">DSM 19110</strain>
    </source>
</reference>
<dbReference type="Pfam" id="PF05960">
    <property type="entry name" value="DUF885"/>
    <property type="match status" value="1"/>
</dbReference>
<name>A0A1G9V1C4_9SPHI</name>
<evidence type="ECO:0000313" key="1">
    <source>
        <dbReference type="EMBL" id="SDM66024.1"/>
    </source>
</evidence>
<dbReference type="RefSeq" id="WP_074607696.1">
    <property type="nucleotide sequence ID" value="NZ_FNGY01000004.1"/>
</dbReference>